<evidence type="ECO:0000256" key="2">
    <source>
        <dbReference type="SAM" id="Phobius"/>
    </source>
</evidence>
<evidence type="ECO:0000313" key="3">
    <source>
        <dbReference type="EMBL" id="GCE13202.1"/>
    </source>
</evidence>
<keyword evidence="2" id="KW-0812">Transmembrane</keyword>
<feature type="transmembrane region" description="Helical" evidence="2">
    <location>
        <begin position="55"/>
        <end position="81"/>
    </location>
</feature>
<keyword evidence="4" id="KW-1185">Reference proteome</keyword>
<reference evidence="4" key="1">
    <citation type="submission" date="2018-12" db="EMBL/GenBank/DDBJ databases">
        <title>Tengunoibacter tsumagoiensis gen. nov., sp. nov., Dictyobacter kobayashii sp. nov., D. alpinus sp. nov., and D. joshuensis sp. nov. and description of Dictyobacteraceae fam. nov. within the order Ktedonobacterales isolated from Tengu-no-mugimeshi.</title>
        <authorList>
            <person name="Wang C.M."/>
            <person name="Zheng Y."/>
            <person name="Sakai Y."/>
            <person name="Toyoda A."/>
            <person name="Minakuchi Y."/>
            <person name="Abe K."/>
            <person name="Yokota A."/>
            <person name="Yabe S."/>
        </authorList>
    </citation>
    <scope>NUCLEOTIDE SEQUENCE [LARGE SCALE GENOMIC DNA]</scope>
    <source>
        <strain evidence="4">Uno3</strain>
    </source>
</reference>
<sequence length="160" mass="18786">MSTSKQRRRLLPPWDMPSDPIKALWWFMHWLLKVVVHYFWLLIIFMVIYETVIDWMASGAVSGLISGFVTLLIGLVVWAILRGVLVLVNFSTGVSRVYTTFTNLQQQRYPRRDFSSPFNSGNYFSNDDSPFAYKDPESKIVEGTITDLEEERQKRRREEK</sequence>
<name>A0A402A2B5_9CHLR</name>
<dbReference type="RefSeq" id="WP_126580752.1">
    <property type="nucleotide sequence ID" value="NZ_BIFR01000001.1"/>
</dbReference>
<evidence type="ECO:0008006" key="5">
    <source>
        <dbReference type="Google" id="ProtNLM"/>
    </source>
</evidence>
<dbReference type="AlphaFoldDB" id="A0A402A2B5"/>
<comment type="caution">
    <text evidence="3">The sequence shown here is derived from an EMBL/GenBank/DDBJ whole genome shotgun (WGS) entry which is preliminary data.</text>
</comment>
<evidence type="ECO:0000256" key="1">
    <source>
        <dbReference type="SAM" id="MobiDB-lite"/>
    </source>
</evidence>
<dbReference type="EMBL" id="BIFR01000001">
    <property type="protein sequence ID" value="GCE13202.1"/>
    <property type="molecule type" value="Genomic_DNA"/>
</dbReference>
<proteinExistence type="predicted"/>
<organism evidence="3 4">
    <name type="scientific">Tengunoibacter tsumagoiensis</name>
    <dbReference type="NCBI Taxonomy" id="2014871"/>
    <lineage>
        <taxon>Bacteria</taxon>
        <taxon>Bacillati</taxon>
        <taxon>Chloroflexota</taxon>
        <taxon>Ktedonobacteria</taxon>
        <taxon>Ktedonobacterales</taxon>
        <taxon>Dictyobacteraceae</taxon>
        <taxon>Tengunoibacter</taxon>
    </lineage>
</organism>
<feature type="transmembrane region" description="Helical" evidence="2">
    <location>
        <begin position="30"/>
        <end position="49"/>
    </location>
</feature>
<feature type="region of interest" description="Disordered" evidence="1">
    <location>
        <begin position="127"/>
        <end position="160"/>
    </location>
</feature>
<dbReference type="OrthoDB" id="163701at2"/>
<protein>
    <recommendedName>
        <fullName evidence="5">DUF4282 domain-containing protein</fullName>
    </recommendedName>
</protein>
<keyword evidence="2" id="KW-1133">Transmembrane helix</keyword>
<feature type="compositionally biased region" description="Basic and acidic residues" evidence="1">
    <location>
        <begin position="151"/>
        <end position="160"/>
    </location>
</feature>
<evidence type="ECO:0000313" key="4">
    <source>
        <dbReference type="Proteomes" id="UP000287352"/>
    </source>
</evidence>
<accession>A0A402A2B5</accession>
<gene>
    <name evidence="3" type="ORF">KTT_30610</name>
</gene>
<dbReference type="Proteomes" id="UP000287352">
    <property type="component" value="Unassembled WGS sequence"/>
</dbReference>
<keyword evidence="2" id="KW-0472">Membrane</keyword>